<feature type="domain" description="C2H2-type" evidence="13">
    <location>
        <begin position="487"/>
        <end position="514"/>
    </location>
</feature>
<evidence type="ECO:0000256" key="12">
    <source>
        <dbReference type="SAM" id="MobiDB-lite"/>
    </source>
</evidence>
<dbReference type="SUPFAM" id="SSF57667">
    <property type="entry name" value="beta-beta-alpha zinc fingers"/>
    <property type="match status" value="5"/>
</dbReference>
<dbReference type="GO" id="GO:0040029">
    <property type="term" value="P:epigenetic regulation of gene expression"/>
    <property type="evidence" value="ECO:0007669"/>
    <property type="project" value="UniProtKB-ARBA"/>
</dbReference>
<dbReference type="EMBL" id="WJQU01000001">
    <property type="protein sequence ID" value="KAJ6645739.1"/>
    <property type="molecule type" value="Genomic_DNA"/>
</dbReference>
<feature type="domain" description="C2H2-type" evidence="13">
    <location>
        <begin position="459"/>
        <end position="486"/>
    </location>
</feature>
<organism evidence="14 15">
    <name type="scientific">Pseudolycoriella hygida</name>
    <dbReference type="NCBI Taxonomy" id="35572"/>
    <lineage>
        <taxon>Eukaryota</taxon>
        <taxon>Metazoa</taxon>
        <taxon>Ecdysozoa</taxon>
        <taxon>Arthropoda</taxon>
        <taxon>Hexapoda</taxon>
        <taxon>Insecta</taxon>
        <taxon>Pterygota</taxon>
        <taxon>Neoptera</taxon>
        <taxon>Endopterygota</taxon>
        <taxon>Diptera</taxon>
        <taxon>Nematocera</taxon>
        <taxon>Sciaroidea</taxon>
        <taxon>Sciaridae</taxon>
        <taxon>Pseudolycoriella</taxon>
    </lineage>
</organism>
<dbReference type="PROSITE" id="PS00028">
    <property type="entry name" value="ZINC_FINGER_C2H2_1"/>
    <property type="match status" value="8"/>
</dbReference>
<accession>A0A9Q0NAH8</accession>
<keyword evidence="9" id="KW-0804">Transcription</keyword>
<keyword evidence="4" id="KW-0677">Repeat</keyword>
<feature type="region of interest" description="Disordered" evidence="12">
    <location>
        <begin position="215"/>
        <end position="259"/>
    </location>
</feature>
<keyword evidence="8" id="KW-0238">DNA-binding</keyword>
<dbReference type="GO" id="GO:0000785">
    <property type="term" value="C:chromatin"/>
    <property type="evidence" value="ECO:0007669"/>
    <property type="project" value="UniProtKB-ARBA"/>
</dbReference>
<evidence type="ECO:0000256" key="3">
    <source>
        <dbReference type="ARBA" id="ARBA00022723"/>
    </source>
</evidence>
<feature type="domain" description="C2H2-type" evidence="13">
    <location>
        <begin position="319"/>
        <end position="346"/>
    </location>
</feature>
<reference evidence="14" key="1">
    <citation type="submission" date="2022-07" db="EMBL/GenBank/DDBJ databases">
        <authorList>
            <person name="Trinca V."/>
            <person name="Uliana J.V.C."/>
            <person name="Torres T.T."/>
            <person name="Ward R.J."/>
            <person name="Monesi N."/>
        </authorList>
    </citation>
    <scope>NUCLEOTIDE SEQUENCE</scope>
    <source>
        <strain evidence="14">HSMRA1968</strain>
        <tissue evidence="14">Whole embryos</tissue>
    </source>
</reference>
<evidence type="ECO:0000256" key="7">
    <source>
        <dbReference type="ARBA" id="ARBA00023015"/>
    </source>
</evidence>
<dbReference type="Pfam" id="PF00096">
    <property type="entry name" value="zf-C2H2"/>
    <property type="match status" value="7"/>
</dbReference>
<dbReference type="OrthoDB" id="1095242at2759"/>
<evidence type="ECO:0000256" key="5">
    <source>
        <dbReference type="ARBA" id="ARBA00022771"/>
    </source>
</evidence>
<dbReference type="FunFam" id="3.30.160.60:FF:000416">
    <property type="entry name" value="zinc finger protein 879 isoform X1"/>
    <property type="match status" value="1"/>
</dbReference>
<evidence type="ECO:0000313" key="15">
    <source>
        <dbReference type="Proteomes" id="UP001151699"/>
    </source>
</evidence>
<dbReference type="GO" id="GO:0008270">
    <property type="term" value="F:zinc ion binding"/>
    <property type="evidence" value="ECO:0007669"/>
    <property type="project" value="UniProtKB-KW"/>
</dbReference>
<comment type="similarity">
    <text evidence="2">Belongs to the krueppel C2H2-type zinc-finger protein family.</text>
</comment>
<dbReference type="GO" id="GO:0000981">
    <property type="term" value="F:DNA-binding transcription factor activity, RNA polymerase II-specific"/>
    <property type="evidence" value="ECO:0007669"/>
    <property type="project" value="TreeGrafter"/>
</dbReference>
<proteinExistence type="inferred from homology"/>
<feature type="domain" description="C2H2-type" evidence="13">
    <location>
        <begin position="515"/>
        <end position="542"/>
    </location>
</feature>
<dbReference type="AlphaFoldDB" id="A0A9Q0NAH8"/>
<dbReference type="GO" id="GO:0043565">
    <property type="term" value="F:sequence-specific DNA binding"/>
    <property type="evidence" value="ECO:0007669"/>
    <property type="project" value="UniProtKB-ARBA"/>
</dbReference>
<dbReference type="SMART" id="SM00355">
    <property type="entry name" value="ZnF_C2H2"/>
    <property type="match status" value="8"/>
</dbReference>
<keyword evidence="3" id="KW-0479">Metal-binding</keyword>
<keyword evidence="6" id="KW-0862">Zinc</keyword>
<dbReference type="PANTHER" id="PTHR24394">
    <property type="entry name" value="ZINC FINGER PROTEIN"/>
    <property type="match status" value="1"/>
</dbReference>
<dbReference type="Gene3D" id="3.30.160.60">
    <property type="entry name" value="Classic Zinc Finger"/>
    <property type="match status" value="8"/>
</dbReference>
<evidence type="ECO:0000256" key="10">
    <source>
        <dbReference type="ARBA" id="ARBA00023242"/>
    </source>
</evidence>
<keyword evidence="7" id="KW-0805">Transcription regulation</keyword>
<gene>
    <name evidence="14" type="primary">ZNF79</name>
    <name evidence="14" type="ORF">Bhyg_00948</name>
</gene>
<dbReference type="Pfam" id="PF13912">
    <property type="entry name" value="zf-C2H2_6"/>
    <property type="match status" value="1"/>
</dbReference>
<evidence type="ECO:0000256" key="9">
    <source>
        <dbReference type="ARBA" id="ARBA00023163"/>
    </source>
</evidence>
<evidence type="ECO:0000256" key="1">
    <source>
        <dbReference type="ARBA" id="ARBA00004123"/>
    </source>
</evidence>
<feature type="compositionally biased region" description="Basic and acidic residues" evidence="12">
    <location>
        <begin position="229"/>
        <end position="259"/>
    </location>
</feature>
<evidence type="ECO:0000256" key="11">
    <source>
        <dbReference type="PROSITE-ProRule" id="PRU00042"/>
    </source>
</evidence>
<name>A0A9Q0NAH8_9DIPT</name>
<comment type="caution">
    <text evidence="14">The sequence shown here is derived from an EMBL/GenBank/DDBJ whole genome shotgun (WGS) entry which is preliminary data.</text>
</comment>
<evidence type="ECO:0000256" key="6">
    <source>
        <dbReference type="ARBA" id="ARBA00022833"/>
    </source>
</evidence>
<dbReference type="InterPro" id="IPR013087">
    <property type="entry name" value="Znf_C2H2_type"/>
</dbReference>
<protein>
    <submittedName>
        <fullName evidence="14">Zinc finger protein</fullName>
    </submittedName>
</protein>
<dbReference type="PROSITE" id="PS50157">
    <property type="entry name" value="ZINC_FINGER_C2H2_2"/>
    <property type="match status" value="8"/>
</dbReference>
<keyword evidence="15" id="KW-1185">Reference proteome</keyword>
<feature type="domain" description="C2H2-type" evidence="13">
    <location>
        <begin position="431"/>
        <end position="458"/>
    </location>
</feature>
<feature type="domain" description="C2H2-type" evidence="13">
    <location>
        <begin position="347"/>
        <end position="374"/>
    </location>
</feature>
<dbReference type="PANTHER" id="PTHR24394:SF29">
    <property type="entry name" value="MYONEURIN"/>
    <property type="match status" value="1"/>
</dbReference>
<evidence type="ECO:0000256" key="4">
    <source>
        <dbReference type="ARBA" id="ARBA00022737"/>
    </source>
</evidence>
<sequence>MKQKLKVPDEGIPDEVLADIEKLEEDARVNEVRAHVDPSGNNNEDDDGWLDQMVGDFLIENPSFDIFDYVDPGLQSSLDKGVDDTLKKIGNEIKQPDTNLNSLSGRDQDLYQLTCRACCHLQNSLVFQLEQNKKLIAELQNEVRSIWECLRQPSMVEKPSISQDGAKEHSGNAEFCVAEAATVPTSAEEVSEQRLPQGEECKVTSKVSQDILLNAERQDQSKDPQCQDQSKDPECQDQSKDPECQDQSKDLDCQDQSKDSDCYNSSTEVVDANLLQSHRNRKTARAIRQRRNIRILKLKGKRKDTQRDRRRKQGDIKTYTCDVCHRQFNYKNVLIRHLRTHSGEKPYECKVCQKTFSRSSILRTHLRIHSGEKPHKCTVCQRAFSDPSCLSAHLRKHSGEKPNECYVCHKAFSQSGNLRTHLRIHSGEKPYKCTVCQKAFSVSSNLSTHLRKHSGEKPYECKVCHRAFSRSASLRTHLRIHAGEKPYECYVCHKAFSQSGNLRTHLRIHSGEKPYKCTVCQKAFSVSSNLSTHLRKHSGKKSKKVSAL</sequence>
<dbReference type="FunFam" id="3.30.160.60:FF:002343">
    <property type="entry name" value="Zinc finger protein 33A"/>
    <property type="match status" value="1"/>
</dbReference>
<dbReference type="FunFam" id="3.30.160.60:FF:000100">
    <property type="entry name" value="Zinc finger 45-like"/>
    <property type="match status" value="1"/>
</dbReference>
<evidence type="ECO:0000313" key="14">
    <source>
        <dbReference type="EMBL" id="KAJ6645739.1"/>
    </source>
</evidence>
<feature type="domain" description="C2H2-type" evidence="13">
    <location>
        <begin position="403"/>
        <end position="430"/>
    </location>
</feature>
<keyword evidence="5 11" id="KW-0863">Zinc-finger</keyword>
<evidence type="ECO:0000256" key="8">
    <source>
        <dbReference type="ARBA" id="ARBA00023125"/>
    </source>
</evidence>
<keyword evidence="10" id="KW-0539">Nucleus</keyword>
<evidence type="ECO:0000259" key="13">
    <source>
        <dbReference type="PROSITE" id="PS50157"/>
    </source>
</evidence>
<comment type="subcellular location">
    <subcellularLocation>
        <location evidence="1">Nucleus</location>
    </subcellularLocation>
</comment>
<feature type="domain" description="C2H2-type" evidence="13">
    <location>
        <begin position="375"/>
        <end position="402"/>
    </location>
</feature>
<dbReference type="InterPro" id="IPR036236">
    <property type="entry name" value="Znf_C2H2_sf"/>
</dbReference>
<dbReference type="GO" id="GO:0005634">
    <property type="term" value="C:nucleus"/>
    <property type="evidence" value="ECO:0007669"/>
    <property type="project" value="UniProtKB-SubCell"/>
</dbReference>
<dbReference type="FunFam" id="3.30.160.60:FF:000690">
    <property type="entry name" value="Zinc finger protein 354C"/>
    <property type="match status" value="1"/>
</dbReference>
<dbReference type="Proteomes" id="UP001151699">
    <property type="component" value="Chromosome A"/>
</dbReference>
<dbReference type="FunFam" id="3.30.160.60:FF:001498">
    <property type="entry name" value="Zinc finger protein 404"/>
    <property type="match status" value="2"/>
</dbReference>
<dbReference type="GO" id="GO:0003682">
    <property type="term" value="F:chromatin binding"/>
    <property type="evidence" value="ECO:0007669"/>
    <property type="project" value="UniProtKB-ARBA"/>
</dbReference>
<evidence type="ECO:0000256" key="2">
    <source>
        <dbReference type="ARBA" id="ARBA00006991"/>
    </source>
</evidence>
<dbReference type="FunFam" id="3.30.160.60:FF:000450">
    <property type="entry name" value="PR domain zinc finger protein 14"/>
    <property type="match status" value="2"/>
</dbReference>